<reference evidence="8" key="1">
    <citation type="submission" date="2006-03" db="EMBL/GenBank/DDBJ databases">
        <title>Complete sequence of Rhodopseudomonas palustris BisB18.</title>
        <authorList>
            <consortium name="US DOE Joint Genome Institute"/>
            <person name="Copeland A."/>
            <person name="Lucas S."/>
            <person name="Lapidus A."/>
            <person name="Barry K."/>
            <person name="Detter J.C."/>
            <person name="Glavina del Rio T."/>
            <person name="Hammon N."/>
            <person name="Israni S."/>
            <person name="Dalin E."/>
            <person name="Tice H."/>
            <person name="Pitluck S."/>
            <person name="Chain P."/>
            <person name="Malfatti S."/>
            <person name="Shin M."/>
            <person name="Vergez L."/>
            <person name="Schmutz J."/>
            <person name="Larimer F."/>
            <person name="Land M."/>
            <person name="Hauser L."/>
            <person name="Pelletier D.A."/>
            <person name="Kyrpides N."/>
            <person name="Anderson I."/>
            <person name="Oda Y."/>
            <person name="Harwood C.S."/>
            <person name="Richardson P."/>
        </authorList>
    </citation>
    <scope>NUCLEOTIDE SEQUENCE [LARGE SCALE GENOMIC DNA]</scope>
    <source>
        <strain evidence="8">BisB18</strain>
    </source>
</reference>
<dbReference type="InterPro" id="IPR036259">
    <property type="entry name" value="MFS_trans_sf"/>
</dbReference>
<dbReference type="GO" id="GO:0016020">
    <property type="term" value="C:membrane"/>
    <property type="evidence" value="ECO:0007669"/>
    <property type="project" value="UniProtKB-SubCell"/>
</dbReference>
<evidence type="ECO:0000256" key="6">
    <source>
        <dbReference type="SAM" id="Phobius"/>
    </source>
</evidence>
<keyword evidence="2" id="KW-0813">Transport</keyword>
<feature type="transmembrane region" description="Helical" evidence="6">
    <location>
        <begin position="282"/>
        <end position="302"/>
    </location>
</feature>
<dbReference type="PANTHER" id="PTHR43791">
    <property type="entry name" value="PERMEASE-RELATED"/>
    <property type="match status" value="1"/>
</dbReference>
<comment type="subcellular location">
    <subcellularLocation>
        <location evidence="1">Membrane</location>
        <topology evidence="1">Multi-pass membrane protein</topology>
    </subcellularLocation>
</comment>
<feature type="transmembrane region" description="Helical" evidence="6">
    <location>
        <begin position="89"/>
        <end position="108"/>
    </location>
</feature>
<keyword evidence="4 6" id="KW-1133">Transmembrane helix</keyword>
<dbReference type="KEGG" id="rpc:RPC_2715"/>
<evidence type="ECO:0000256" key="1">
    <source>
        <dbReference type="ARBA" id="ARBA00004141"/>
    </source>
</evidence>
<name>Q214C2_RHOPB</name>
<gene>
    <name evidence="8" type="ordered locus">RPC_2715</name>
</gene>
<dbReference type="PROSITE" id="PS50850">
    <property type="entry name" value="MFS"/>
    <property type="match status" value="1"/>
</dbReference>
<evidence type="ECO:0000256" key="5">
    <source>
        <dbReference type="ARBA" id="ARBA00023136"/>
    </source>
</evidence>
<dbReference type="Gene3D" id="1.20.1250.20">
    <property type="entry name" value="MFS general substrate transporter like domains"/>
    <property type="match status" value="2"/>
</dbReference>
<evidence type="ECO:0000313" key="8">
    <source>
        <dbReference type="EMBL" id="ABD88264.1"/>
    </source>
</evidence>
<accession>Q214C2</accession>
<dbReference type="PANTHER" id="PTHR43791:SF36">
    <property type="entry name" value="TRANSPORTER, PUTATIVE (AFU_ORTHOLOGUE AFUA_6G08340)-RELATED"/>
    <property type="match status" value="1"/>
</dbReference>
<sequence>MTTIRTDIDQIEKVTMRRVILRLVPFLMICYFFALLDRVNVGFAALQMNKDLGLTPAMFGFAASLFFVSYFLVEVPSNLALQKFGARRWIARIMITWGLVTALMAFVIGPYSLYTMRFILGAAEAGFFPGAILYLTYWLPSQYRARILATFTVSIPLATFLGSPLSVGLLELDGILGLRGWQWLFILEGIPTVLLGVVCLFVLTDKPAQASWLTAEQRNWLVGRMESEAAARKPVGHLSLWQLATNKYFLVMGLVCSGASATGSVLSVWQPQLLKSFGLSNLQTGFVNAIPYGIATLLMVLWGRHSDKSGERRWHTAIPLLLAACGFTALGMTGTAVVPTVMMVTCCLVGAYAFKGPFWALSASWLSPGTLAAGLAGINAISNLIGGGLMINVVGIVKDRTGSFVLGMLPVALLCAVAAVCALLLGRNAERAAAVAAVKS</sequence>
<dbReference type="InterPro" id="IPR020846">
    <property type="entry name" value="MFS_dom"/>
</dbReference>
<evidence type="ECO:0000259" key="7">
    <source>
        <dbReference type="PROSITE" id="PS50850"/>
    </source>
</evidence>
<dbReference type="RefSeq" id="WP_011473160.1">
    <property type="nucleotide sequence ID" value="NC_007925.1"/>
</dbReference>
<dbReference type="HOGENOM" id="CLU_001265_0_0_5"/>
<dbReference type="InterPro" id="IPR011701">
    <property type="entry name" value="MFS"/>
</dbReference>
<evidence type="ECO:0000256" key="3">
    <source>
        <dbReference type="ARBA" id="ARBA00022692"/>
    </source>
</evidence>
<feature type="transmembrane region" description="Helical" evidence="6">
    <location>
        <begin position="403"/>
        <end position="425"/>
    </location>
</feature>
<proteinExistence type="predicted"/>
<dbReference type="eggNOG" id="COG2271">
    <property type="taxonomic scope" value="Bacteria"/>
</dbReference>
<feature type="transmembrane region" description="Helical" evidence="6">
    <location>
        <begin position="181"/>
        <end position="203"/>
    </location>
</feature>
<organism evidence="8">
    <name type="scientific">Rhodopseudomonas palustris (strain BisB18)</name>
    <dbReference type="NCBI Taxonomy" id="316056"/>
    <lineage>
        <taxon>Bacteria</taxon>
        <taxon>Pseudomonadati</taxon>
        <taxon>Pseudomonadota</taxon>
        <taxon>Alphaproteobacteria</taxon>
        <taxon>Hyphomicrobiales</taxon>
        <taxon>Nitrobacteraceae</taxon>
        <taxon>Rhodopseudomonas</taxon>
    </lineage>
</organism>
<feature type="transmembrane region" description="Helical" evidence="6">
    <location>
        <begin position="56"/>
        <end position="77"/>
    </location>
</feature>
<feature type="transmembrane region" description="Helical" evidence="6">
    <location>
        <begin position="314"/>
        <end position="330"/>
    </location>
</feature>
<dbReference type="FunFam" id="1.20.1250.20:FF:000018">
    <property type="entry name" value="MFS transporter permease"/>
    <property type="match status" value="1"/>
</dbReference>
<feature type="domain" description="Major facilitator superfamily (MFS) profile" evidence="7">
    <location>
        <begin position="23"/>
        <end position="430"/>
    </location>
</feature>
<feature type="transmembrane region" description="Helical" evidence="6">
    <location>
        <begin position="20"/>
        <end position="36"/>
    </location>
</feature>
<dbReference type="GO" id="GO:0022857">
    <property type="term" value="F:transmembrane transporter activity"/>
    <property type="evidence" value="ECO:0007669"/>
    <property type="project" value="InterPro"/>
</dbReference>
<feature type="transmembrane region" description="Helical" evidence="6">
    <location>
        <begin position="147"/>
        <end position="169"/>
    </location>
</feature>
<dbReference type="EMBL" id="CP000301">
    <property type="protein sequence ID" value="ABD88264.1"/>
    <property type="molecule type" value="Genomic_DNA"/>
</dbReference>
<dbReference type="CDD" id="cd17319">
    <property type="entry name" value="MFS_ExuT_GudP_like"/>
    <property type="match status" value="1"/>
</dbReference>
<dbReference type="SUPFAM" id="SSF103473">
    <property type="entry name" value="MFS general substrate transporter"/>
    <property type="match status" value="1"/>
</dbReference>
<keyword evidence="5 6" id="KW-0472">Membrane</keyword>
<feature type="transmembrane region" description="Helical" evidence="6">
    <location>
        <begin position="114"/>
        <end position="135"/>
    </location>
</feature>
<keyword evidence="3 6" id="KW-0812">Transmembrane</keyword>
<dbReference type="OrthoDB" id="9773957at2"/>
<dbReference type="AlphaFoldDB" id="Q214C2"/>
<evidence type="ECO:0000256" key="2">
    <source>
        <dbReference type="ARBA" id="ARBA00022448"/>
    </source>
</evidence>
<feature type="transmembrane region" description="Helical" evidence="6">
    <location>
        <begin position="375"/>
        <end position="397"/>
    </location>
</feature>
<feature type="transmembrane region" description="Helical" evidence="6">
    <location>
        <begin position="248"/>
        <end position="270"/>
    </location>
</feature>
<protein>
    <submittedName>
        <fullName evidence="8">Major facilitator superfamily MFS_1</fullName>
    </submittedName>
</protein>
<evidence type="ECO:0000256" key="4">
    <source>
        <dbReference type="ARBA" id="ARBA00022989"/>
    </source>
</evidence>
<dbReference type="STRING" id="316056.RPC_2715"/>
<dbReference type="Pfam" id="PF07690">
    <property type="entry name" value="MFS_1"/>
    <property type="match status" value="1"/>
</dbReference>